<proteinExistence type="predicted"/>
<comment type="caution">
    <text evidence="1">The sequence shown here is derived from an EMBL/GenBank/DDBJ whole genome shotgun (WGS) entry which is preliminary data.</text>
</comment>
<gene>
    <name evidence="1" type="ORF">GCM10008938_06010</name>
</gene>
<sequence length="214" mass="24281">MIVIVGALTSCMLTTPTQGVRNVHFRVSDDLKELVPAQLLSDQRVPRAQWMGIPEALRKAPNGSLILACSDKTVFYKPWGPCSHITRKWDDNTLAEAREFFMKNGFHPLQRLYDYHAVVILSDGTTPEQLEQMGYRIRQLQDTEYDFTGMPDTYYCSTYQNELARYAGMPDPIPFNAGWNAYVPADVLSNSRIKVLYVGVQDPHEGENNKPAHP</sequence>
<evidence type="ECO:0000313" key="2">
    <source>
        <dbReference type="Proteomes" id="UP000632222"/>
    </source>
</evidence>
<dbReference type="EMBL" id="BMOD01000002">
    <property type="protein sequence ID" value="GGJ22581.1"/>
    <property type="molecule type" value="Genomic_DNA"/>
</dbReference>
<evidence type="ECO:0000313" key="1">
    <source>
        <dbReference type="EMBL" id="GGJ22581.1"/>
    </source>
</evidence>
<protein>
    <submittedName>
        <fullName evidence="1">Uncharacterized protein</fullName>
    </submittedName>
</protein>
<dbReference type="Proteomes" id="UP000632222">
    <property type="component" value="Unassembled WGS sequence"/>
</dbReference>
<reference evidence="2" key="1">
    <citation type="journal article" date="2019" name="Int. J. Syst. Evol. Microbiol.">
        <title>The Global Catalogue of Microorganisms (GCM) 10K type strain sequencing project: providing services to taxonomists for standard genome sequencing and annotation.</title>
        <authorList>
            <consortium name="The Broad Institute Genomics Platform"/>
            <consortium name="The Broad Institute Genome Sequencing Center for Infectious Disease"/>
            <person name="Wu L."/>
            <person name="Ma J."/>
        </authorList>
    </citation>
    <scope>NUCLEOTIDE SEQUENCE [LARGE SCALE GENOMIC DNA]</scope>
    <source>
        <strain evidence="2">JCM 14370</strain>
    </source>
</reference>
<accession>A0ABQ2CX30</accession>
<name>A0ABQ2CX30_9DEIO</name>
<organism evidence="1 2">
    <name type="scientific">Deinococcus roseus</name>
    <dbReference type="NCBI Taxonomy" id="392414"/>
    <lineage>
        <taxon>Bacteria</taxon>
        <taxon>Thermotogati</taxon>
        <taxon>Deinococcota</taxon>
        <taxon>Deinococci</taxon>
        <taxon>Deinococcales</taxon>
        <taxon>Deinococcaceae</taxon>
        <taxon>Deinococcus</taxon>
    </lineage>
</organism>
<keyword evidence="2" id="KW-1185">Reference proteome</keyword>